<name>A0AA86U2Q4_9EUKA</name>
<evidence type="ECO:0000313" key="2">
    <source>
        <dbReference type="EMBL" id="CAL5990457.1"/>
    </source>
</evidence>
<reference evidence="1" key="1">
    <citation type="submission" date="2023-06" db="EMBL/GenBank/DDBJ databases">
        <authorList>
            <person name="Kurt Z."/>
        </authorList>
    </citation>
    <scope>NUCLEOTIDE SEQUENCE</scope>
</reference>
<dbReference type="AlphaFoldDB" id="A0AA86U2Q4"/>
<sequence>MYVRFTSAAQTTNDSGTSIQGRIATASYKLIYTETHLRRTICISKEAMERLPLSNPEGSLMACPQPYRSLAQYFEPGDFTLCNRFSRICWIWRRTRSATV</sequence>
<evidence type="ECO:0000313" key="3">
    <source>
        <dbReference type="Proteomes" id="UP001642409"/>
    </source>
</evidence>
<accession>A0AA86U2Q4</accession>
<protein>
    <submittedName>
        <fullName evidence="2">Hypothetical_protein</fullName>
    </submittedName>
</protein>
<organism evidence="1">
    <name type="scientific">Hexamita inflata</name>
    <dbReference type="NCBI Taxonomy" id="28002"/>
    <lineage>
        <taxon>Eukaryota</taxon>
        <taxon>Metamonada</taxon>
        <taxon>Diplomonadida</taxon>
        <taxon>Hexamitidae</taxon>
        <taxon>Hexamitinae</taxon>
        <taxon>Hexamita</taxon>
    </lineage>
</organism>
<dbReference type="EMBL" id="CAXDID020000025">
    <property type="protein sequence ID" value="CAL5990457.1"/>
    <property type="molecule type" value="Genomic_DNA"/>
</dbReference>
<gene>
    <name evidence="2" type="ORF">HINF_LOCUS11352</name>
    <name evidence="1" type="ORF">HINF_LOCUS25859</name>
</gene>
<dbReference type="Proteomes" id="UP001642409">
    <property type="component" value="Unassembled WGS sequence"/>
</dbReference>
<keyword evidence="3" id="KW-1185">Reference proteome</keyword>
<proteinExistence type="predicted"/>
<reference evidence="2 3" key="2">
    <citation type="submission" date="2024-07" db="EMBL/GenBank/DDBJ databases">
        <authorList>
            <person name="Akdeniz Z."/>
        </authorList>
    </citation>
    <scope>NUCLEOTIDE SEQUENCE [LARGE SCALE GENOMIC DNA]</scope>
</reference>
<evidence type="ECO:0000313" key="1">
    <source>
        <dbReference type="EMBL" id="CAI9938214.1"/>
    </source>
</evidence>
<dbReference type="EMBL" id="CATOUU010000654">
    <property type="protein sequence ID" value="CAI9938214.1"/>
    <property type="molecule type" value="Genomic_DNA"/>
</dbReference>
<comment type="caution">
    <text evidence="1">The sequence shown here is derived from an EMBL/GenBank/DDBJ whole genome shotgun (WGS) entry which is preliminary data.</text>
</comment>